<evidence type="ECO:0000313" key="2">
    <source>
        <dbReference type="Proteomes" id="UP001237780"/>
    </source>
</evidence>
<evidence type="ECO:0000313" key="1">
    <source>
        <dbReference type="EMBL" id="MDQ0996401.1"/>
    </source>
</evidence>
<name>A0ABU0S6X7_9HYPH</name>
<accession>A0ABU0S6X7</accession>
<reference evidence="1 2" key="1">
    <citation type="submission" date="2023-07" db="EMBL/GenBank/DDBJ databases">
        <title>Comparative genomics of wheat-associated soil bacteria to identify genetic determinants of phenazine resistance.</title>
        <authorList>
            <person name="Mouncey N."/>
        </authorList>
    </citation>
    <scope>NUCLEOTIDE SEQUENCE [LARGE SCALE GENOMIC DNA]</scope>
    <source>
        <strain evidence="1 2">W4I11</strain>
    </source>
</reference>
<gene>
    <name evidence="1" type="ORF">QFZ34_001583</name>
</gene>
<keyword evidence="2" id="KW-1185">Reference proteome</keyword>
<organism evidence="1 2">
    <name type="scientific">Phyllobacterium ifriqiyense</name>
    <dbReference type="NCBI Taxonomy" id="314238"/>
    <lineage>
        <taxon>Bacteria</taxon>
        <taxon>Pseudomonadati</taxon>
        <taxon>Pseudomonadota</taxon>
        <taxon>Alphaproteobacteria</taxon>
        <taxon>Hyphomicrobiales</taxon>
        <taxon>Phyllobacteriaceae</taxon>
        <taxon>Phyllobacterium</taxon>
    </lineage>
</organism>
<dbReference type="EMBL" id="JAUSZT010000003">
    <property type="protein sequence ID" value="MDQ0996401.1"/>
    <property type="molecule type" value="Genomic_DNA"/>
</dbReference>
<protein>
    <submittedName>
        <fullName evidence="1">DNA-binding protein (UPF0251 family)</fullName>
    </submittedName>
</protein>
<sequence>MTTVAQVRQALKPLLQRHSDLALAGRHLVLTPINHFTRGVYLARSGNPKIFAPTIDVGIIFMGIDRFHYGWGNTRLIHPIFSNLKGDTNERAQAIIKMDIKPFFGGWHFDNPENMEIMLSVIEDALVPLRKITKLEEVVEFASRNENNFTPFEFKYYARLMMATALGDFEEAIRIMDGPDYRQVELRKDMMYWNPTFYPALIAGDRRELAKILHELEAITIKSLKYRKYWEPTPFPLELKD</sequence>
<dbReference type="GO" id="GO:0003677">
    <property type="term" value="F:DNA binding"/>
    <property type="evidence" value="ECO:0007669"/>
    <property type="project" value="UniProtKB-KW"/>
</dbReference>
<dbReference type="RefSeq" id="WP_307279145.1">
    <property type="nucleotide sequence ID" value="NZ_JAUSZT010000003.1"/>
</dbReference>
<proteinExistence type="predicted"/>
<keyword evidence="1" id="KW-0238">DNA-binding</keyword>
<dbReference type="Proteomes" id="UP001237780">
    <property type="component" value="Unassembled WGS sequence"/>
</dbReference>
<comment type="caution">
    <text evidence="1">The sequence shown here is derived from an EMBL/GenBank/DDBJ whole genome shotgun (WGS) entry which is preliminary data.</text>
</comment>